<evidence type="ECO:0000313" key="1">
    <source>
        <dbReference type="EMBL" id="KAF7268900.1"/>
    </source>
</evidence>
<comment type="caution">
    <text evidence="1">The sequence shown here is derived from an EMBL/GenBank/DDBJ whole genome shotgun (WGS) entry which is preliminary data.</text>
</comment>
<keyword evidence="2" id="KW-1185">Reference proteome</keyword>
<evidence type="ECO:0000313" key="2">
    <source>
        <dbReference type="Proteomes" id="UP000625711"/>
    </source>
</evidence>
<organism evidence="1 2">
    <name type="scientific">Rhynchophorus ferrugineus</name>
    <name type="common">Red palm weevil</name>
    <name type="synonym">Curculio ferrugineus</name>
    <dbReference type="NCBI Taxonomy" id="354439"/>
    <lineage>
        <taxon>Eukaryota</taxon>
        <taxon>Metazoa</taxon>
        <taxon>Ecdysozoa</taxon>
        <taxon>Arthropoda</taxon>
        <taxon>Hexapoda</taxon>
        <taxon>Insecta</taxon>
        <taxon>Pterygota</taxon>
        <taxon>Neoptera</taxon>
        <taxon>Endopterygota</taxon>
        <taxon>Coleoptera</taxon>
        <taxon>Polyphaga</taxon>
        <taxon>Cucujiformia</taxon>
        <taxon>Curculionidae</taxon>
        <taxon>Dryophthorinae</taxon>
        <taxon>Rhynchophorus</taxon>
    </lineage>
</organism>
<gene>
    <name evidence="1" type="ORF">GWI33_018002</name>
</gene>
<reference evidence="1" key="1">
    <citation type="submission" date="2020-08" db="EMBL/GenBank/DDBJ databases">
        <title>Genome sequencing and assembly of the red palm weevil Rhynchophorus ferrugineus.</title>
        <authorList>
            <person name="Dias G.B."/>
            <person name="Bergman C.M."/>
            <person name="Manee M."/>
        </authorList>
    </citation>
    <scope>NUCLEOTIDE SEQUENCE</scope>
    <source>
        <strain evidence="1">AA-2017</strain>
        <tissue evidence="1">Whole larva</tissue>
    </source>
</reference>
<name>A0A834I110_RHYFE</name>
<dbReference type="AlphaFoldDB" id="A0A834I110"/>
<dbReference type="EMBL" id="JAACXV010014293">
    <property type="protein sequence ID" value="KAF7268900.1"/>
    <property type="molecule type" value="Genomic_DNA"/>
</dbReference>
<dbReference type="Proteomes" id="UP000625711">
    <property type="component" value="Unassembled WGS sequence"/>
</dbReference>
<protein>
    <submittedName>
        <fullName evidence="1">Uncharacterized protein</fullName>
    </submittedName>
</protein>
<proteinExistence type="predicted"/>
<accession>A0A834I110</accession>
<sequence>MDPRHLSEENRVSTSVRNTWNRLYLLYSLSLTAGQTPELVFADQSNFRSKYIQSNLEKLQTSNQANRIPQQQNYRAFEQNKRFNTNFRPPVMKLPSNVKKTNISKTRQYPQTIAEDNLEDYRIELQPRTIRRIEFNTTLPEESTWIATIYKDENIEYPTTLVKVKKGQYLTVITNHTTAYNKRAMLPDM</sequence>